<evidence type="ECO:0000313" key="1">
    <source>
        <dbReference type="EMBL" id="MPM04361.1"/>
    </source>
</evidence>
<accession>A0A644WLC3</accession>
<name>A0A644WLC3_9ZZZZ</name>
<organism evidence="1">
    <name type="scientific">bioreactor metagenome</name>
    <dbReference type="NCBI Taxonomy" id="1076179"/>
    <lineage>
        <taxon>unclassified sequences</taxon>
        <taxon>metagenomes</taxon>
        <taxon>ecological metagenomes</taxon>
    </lineage>
</organism>
<dbReference type="AlphaFoldDB" id="A0A644WLC3"/>
<sequence>MLQSLRDTGDTVEAGDNAFVHQYKKTQYFLHFQFSIFHVSWKIQFKSRCFNNIALIECPVNHVSFHFDGIT</sequence>
<proteinExistence type="predicted"/>
<dbReference type="EMBL" id="VSSQ01001032">
    <property type="protein sequence ID" value="MPM04361.1"/>
    <property type="molecule type" value="Genomic_DNA"/>
</dbReference>
<gene>
    <name evidence="1" type="ORF">SDC9_50638</name>
</gene>
<protein>
    <submittedName>
        <fullName evidence="1">Uncharacterized protein</fullName>
    </submittedName>
</protein>
<comment type="caution">
    <text evidence="1">The sequence shown here is derived from an EMBL/GenBank/DDBJ whole genome shotgun (WGS) entry which is preliminary data.</text>
</comment>
<reference evidence="1" key="1">
    <citation type="submission" date="2019-08" db="EMBL/GenBank/DDBJ databases">
        <authorList>
            <person name="Kucharzyk K."/>
            <person name="Murdoch R.W."/>
            <person name="Higgins S."/>
            <person name="Loffler F."/>
        </authorList>
    </citation>
    <scope>NUCLEOTIDE SEQUENCE</scope>
</reference>